<evidence type="ECO:0000313" key="2">
    <source>
        <dbReference type="EMBL" id="KAK8870368.1"/>
    </source>
</evidence>
<feature type="coiled-coil region" evidence="1">
    <location>
        <begin position="139"/>
        <end position="180"/>
    </location>
</feature>
<dbReference type="Proteomes" id="UP001470230">
    <property type="component" value="Unassembled WGS sequence"/>
</dbReference>
<evidence type="ECO:0000256" key="1">
    <source>
        <dbReference type="SAM" id="Coils"/>
    </source>
</evidence>
<gene>
    <name evidence="2" type="ORF">M9Y10_008249</name>
</gene>
<reference evidence="2 3" key="1">
    <citation type="submission" date="2024-04" db="EMBL/GenBank/DDBJ databases">
        <title>Tritrichomonas musculus Genome.</title>
        <authorList>
            <person name="Alves-Ferreira E."/>
            <person name="Grigg M."/>
            <person name="Lorenzi H."/>
            <person name="Galac M."/>
        </authorList>
    </citation>
    <scope>NUCLEOTIDE SEQUENCE [LARGE SCALE GENOMIC DNA]</scope>
    <source>
        <strain evidence="2 3">EAF2021</strain>
    </source>
</reference>
<dbReference type="EMBL" id="JAPFFF010000014">
    <property type="protein sequence ID" value="KAK8870368.1"/>
    <property type="molecule type" value="Genomic_DNA"/>
</dbReference>
<accession>A0ABR2IYQ1</accession>
<name>A0ABR2IYQ1_9EUKA</name>
<keyword evidence="1" id="KW-0175">Coiled coil</keyword>
<keyword evidence="3" id="KW-1185">Reference proteome</keyword>
<proteinExistence type="predicted"/>
<evidence type="ECO:0000313" key="3">
    <source>
        <dbReference type="Proteomes" id="UP001470230"/>
    </source>
</evidence>
<comment type="caution">
    <text evidence="2">The sequence shown here is derived from an EMBL/GenBank/DDBJ whole genome shotgun (WGS) entry which is preliminary data.</text>
</comment>
<protein>
    <submittedName>
        <fullName evidence="2">Uncharacterized protein</fullName>
    </submittedName>
</protein>
<organism evidence="2 3">
    <name type="scientific">Tritrichomonas musculus</name>
    <dbReference type="NCBI Taxonomy" id="1915356"/>
    <lineage>
        <taxon>Eukaryota</taxon>
        <taxon>Metamonada</taxon>
        <taxon>Parabasalia</taxon>
        <taxon>Tritrichomonadida</taxon>
        <taxon>Tritrichomonadidae</taxon>
        <taxon>Tritrichomonas</taxon>
    </lineage>
</organism>
<sequence length="389" mass="46056">MDQNKKMLLMFRIKDHEIVNLQNTLAFLSDRQQSLKIDEKTQKNYRRFIDSAPKIVQERDSLLKELADIAKFKYESSSHTDMTANMCIYLINKQKKAEELIVQLQNQYIESKYGKRFLLAELAENDPFPEKLEKMKPKYKSLKHDLDKFTENIEENQAVLQSIKKELDDIRKNNRESERSVPETARNMFYSVNEYDKQFHEISQKAQKKQTEYDDKKFRYEKRINLINDIIGTLKDEVIDQADKPSKTIVNELKLIFENINGENRSSKFVKSRINILLKSIISPNNQKESNSNSHQQQLKDCYSTFYQNQLANQKQLKTPQAIKNYQSIITPQQTRNHQRQYYTPDEIQQRLNTPSQSIKDLKEKFRLLEKRKPTLPSYVTPPNAKSSK</sequence>